<dbReference type="EMBL" id="AP017656">
    <property type="protein sequence ID" value="BAV66476.1"/>
    <property type="molecule type" value="Genomic_DNA"/>
</dbReference>
<dbReference type="AlphaFoldDB" id="A0A1E1F7H8"/>
<name>A0A1E1F7H8_9SPHN</name>
<dbReference type="Proteomes" id="UP000218272">
    <property type="component" value="Plasmid pSCLO_2"/>
</dbReference>
<protein>
    <submittedName>
        <fullName evidence="1">Uncharacterized protein</fullName>
    </submittedName>
</protein>
<proteinExistence type="predicted"/>
<reference evidence="1 2" key="1">
    <citation type="submission" date="2016-10" db="EMBL/GenBank/DDBJ databases">
        <title>Complete Genome Sequence of the Nonylphenol-Degrading Bacterium Sphingobium cloacae JCM 10874T.</title>
        <authorList>
            <person name="Ootsuka M."/>
            <person name="Nishizawa T."/>
            <person name="Ohta H."/>
        </authorList>
    </citation>
    <scope>NUCLEOTIDE SEQUENCE [LARGE SCALE GENOMIC DNA]</scope>
    <source>
        <strain evidence="1 2">JCM 10874</strain>
        <plasmid evidence="2">psclo_2 dna</plasmid>
    </source>
</reference>
<keyword evidence="2" id="KW-1185">Reference proteome</keyword>
<evidence type="ECO:0000313" key="1">
    <source>
        <dbReference type="EMBL" id="BAV66476.1"/>
    </source>
</evidence>
<evidence type="ECO:0000313" key="2">
    <source>
        <dbReference type="Proteomes" id="UP000218272"/>
    </source>
</evidence>
<keyword evidence="1" id="KW-0614">Plasmid</keyword>
<gene>
    <name evidence="1" type="ORF">SCLO_2001430</name>
</gene>
<sequence>MIVAGEYPEAHGYAPLRAFAQPIYSGRRFIPVNSEFERDVLRALLEARRELAEEGLDIFVEKPVFDHLTPAGPCRPDFLIEARSGTTGEIRQWILEVLEFGEPEVHQRERLRRVAPLLTVTPADRNAAHLVARLSDAFAL</sequence>
<geneLocation type="plasmid" evidence="2">
    <name>psclo_2 dna</name>
</geneLocation>
<organism evidence="1 2">
    <name type="scientific">Sphingobium cloacae</name>
    <dbReference type="NCBI Taxonomy" id="120107"/>
    <lineage>
        <taxon>Bacteria</taxon>
        <taxon>Pseudomonadati</taxon>
        <taxon>Pseudomonadota</taxon>
        <taxon>Alphaproteobacteria</taxon>
        <taxon>Sphingomonadales</taxon>
        <taxon>Sphingomonadaceae</taxon>
        <taxon>Sphingobium</taxon>
    </lineage>
</organism>
<dbReference type="KEGG" id="sclo:SCLO_2001430"/>
<accession>A0A1E1F7H8</accession>